<organism evidence="1 2">
    <name type="scientific">Leptotrichia wadei (strain F0279)</name>
    <dbReference type="NCBI Taxonomy" id="888055"/>
    <lineage>
        <taxon>Bacteria</taxon>
        <taxon>Fusobacteriati</taxon>
        <taxon>Fusobacteriota</taxon>
        <taxon>Fusobacteriia</taxon>
        <taxon>Fusobacteriales</taxon>
        <taxon>Leptotrichiaceae</taxon>
        <taxon>Leptotrichia</taxon>
    </lineage>
</organism>
<sequence length="1089" mass="127237">MNKFTILNRKKFKNDKEQSMKRKSLLKILVLFILAGTIANAEYLKKDGEVYYEMPYLEIKLKVKGADAKTFENLGEDKMKIIGYFGKDSKNVYFLGKKLKDVSTKKFEILDEKYVKDYKNLYNLKTDSLSFFSIDEIKPKKVSIDGLDVKSFKVLENKKAFLTDYYTDKNSVYFHKDDLRKITGADKNSFEILVEYIARDKNNVYSKGEKLGNIDIKSFKYFEDGLAKDKNRVFYIEDNKDVTGVDAKTFERMGESYYFRDKNNVFALKDYNPYDLEMLKNIDRNSFNTLSKEIGKDKNGVYYFGEKIDGISSNNAKVVEALGDNDYILQSGNDHYLMTVNEKDSDNNERFEIKKIDSLDIDFDTFKYFEMSNLYKDKNSFYYHSDNDLKKIKSDIDVKSAEKVLKLNDFIKDKNNLYYYSNGKIEKINLKIDVNNLEYLDDGNSTFSNYLRDGKNVYFVDNERGKVKIVKNVDRNTFKVVNGNYGVDSKNVYCFGEKLDFVELDGLKIFNEIYLKDKKNVYEISVNDNDKVKVEPIKNLNIDVASFEDIFGGLNYKDKNSVYYVDENNGEVSLKTLKGADPATFEFGIISKDKNSVFIGNQKLKGVSSKGFEVLNDSLDFVKDYKNVYYLDRESDGITYKVEVLDTKGVDIPSFEFFGDSYNKYYRDKNNIYFLNDRDDKMKLEKLAGANLKTFEIIDDYFARDDKNVYILGYKVDGIDPKTFEALNYEMIKDKNGVYFLENISEENENSEIKTRKLNLKGLDLRSFKKVDDSDYYFKDKNSIYYEDSGNLHKIENADLKTFKDLDYNFAKDKNNIYYKNKKLDGIDAASFEKIEFNFIKDKNRLYKIDEDEEKNEIKLIPINEKVNLENFEEIGGNYYKDDKNLYHFGENEFKKIEGADPNSFKYDNENYTFIAKDKNNVYFEGEKVKGIDVKSAEGIHGLWIKDKNSVFYQGKKLEKISSNNFNYFDGGMSYDIILVDKNGAYKLMENENQKDKIKIIPLDSKNIDLKTLERIESPMDSSNYFKDKNGVYFLNGEKFVKINGADRDSFEVTMSGKYGKDKNNVYFEGKRMEGENPKEFEEEMLEKE</sequence>
<reference evidence="1 2" key="1">
    <citation type="submission" date="2013-06" db="EMBL/GenBank/DDBJ databases">
        <authorList>
            <person name="Weinstock G."/>
            <person name="Sodergren E."/>
            <person name="Lobos E.A."/>
            <person name="Fulton L."/>
            <person name="Fulton R."/>
            <person name="Courtney L."/>
            <person name="Fronick C."/>
            <person name="O'Laughlin M."/>
            <person name="Godfrey J."/>
            <person name="Wilson R.M."/>
            <person name="Miner T."/>
            <person name="Farmer C."/>
            <person name="Delehaunty K."/>
            <person name="Cordes M."/>
            <person name="Minx P."/>
            <person name="Tomlinson C."/>
            <person name="Chen J."/>
            <person name="Wollam A."/>
            <person name="Pepin K.H."/>
            <person name="Bhonagiri V."/>
            <person name="Zhang X."/>
            <person name="Warren W."/>
            <person name="Mitreva M."/>
            <person name="Mardis E.R."/>
            <person name="Wilson R.K."/>
        </authorList>
    </citation>
    <scope>NUCLEOTIDE SEQUENCE [LARGE SCALE GENOMIC DNA]</scope>
    <source>
        <strain evidence="1 2">F0279</strain>
    </source>
</reference>
<dbReference type="EMBL" id="AWVM01000090">
    <property type="protein sequence ID" value="ERK48702.1"/>
    <property type="molecule type" value="Genomic_DNA"/>
</dbReference>
<accession>U2RD75</accession>
<evidence type="ECO:0000313" key="1">
    <source>
        <dbReference type="EMBL" id="ERK48702.1"/>
    </source>
</evidence>
<name>U2RD75_LEPWF</name>
<evidence type="ECO:0000313" key="2">
    <source>
        <dbReference type="Proteomes" id="UP000016626"/>
    </source>
</evidence>
<dbReference type="eggNOG" id="COG0515">
    <property type="taxonomic scope" value="Bacteria"/>
</dbReference>
<dbReference type="AlphaFoldDB" id="U2RD75"/>
<dbReference type="Proteomes" id="UP000016626">
    <property type="component" value="Unassembled WGS sequence"/>
</dbReference>
<dbReference type="HOGENOM" id="CLU_010081_0_0_0"/>
<proteinExistence type="predicted"/>
<dbReference type="Pfam" id="PF13644">
    <property type="entry name" value="DKNYY"/>
    <property type="match status" value="5"/>
</dbReference>
<dbReference type="PATRIC" id="fig|888055.3.peg.1663"/>
<comment type="caution">
    <text evidence="1">The sequence shown here is derived from an EMBL/GenBank/DDBJ whole genome shotgun (WGS) entry which is preliminary data.</text>
</comment>
<dbReference type="InterPro" id="IPR027375">
    <property type="entry name" value="DKNYY"/>
</dbReference>
<protein>
    <submittedName>
        <fullName evidence="1">Uncharacterized protein</fullName>
    </submittedName>
</protein>
<gene>
    <name evidence="1" type="ORF">HMPREF9015_01734</name>
</gene>